<keyword evidence="6" id="KW-1185">Reference proteome</keyword>
<sequence length="234" mass="25831">MVRRISSLREKVWLLAHDEQNDLRPLIDVRALGIGLAAATLTDLLLQDRIYVKHGLIHTNRERTGPAADPIATDILAAITEEPAPRIAEVVRGARVDLVDDGNNPYQRLHERTLAGLVAGGHLLEQHRRLRSTRYQLADSHLVTSIRADLRSQLVRHPRGKCDPAMDCLCALVLSLNLHSTMVFPFSTEEAEPILLDITGRIPARAGKDAPLTILPHLVQVVRYAVGDLATAAF</sequence>
<protein>
    <submittedName>
        <fullName evidence="5">GPP34 family phosphoprotein</fullName>
    </submittedName>
</protein>
<dbReference type="Gene3D" id="1.10.3630.10">
    <property type="entry name" value="yeast vps74-n-term truncation variant domain like"/>
    <property type="match status" value="1"/>
</dbReference>
<dbReference type="EMBL" id="CP126980">
    <property type="protein sequence ID" value="WIM95744.1"/>
    <property type="molecule type" value="Genomic_DNA"/>
</dbReference>
<keyword evidence="4" id="KW-0472">Membrane</keyword>
<proteinExistence type="predicted"/>
<gene>
    <name evidence="5" type="ORF">ACTOB_007873</name>
</gene>
<keyword evidence="3" id="KW-0446">Lipid-binding</keyword>
<evidence type="ECO:0000256" key="4">
    <source>
        <dbReference type="ARBA" id="ARBA00023136"/>
    </source>
</evidence>
<evidence type="ECO:0000313" key="5">
    <source>
        <dbReference type="EMBL" id="WIM95744.1"/>
    </source>
</evidence>
<dbReference type="Pfam" id="PF05719">
    <property type="entry name" value="GPP34"/>
    <property type="match status" value="1"/>
</dbReference>
<comment type="subcellular location">
    <subcellularLocation>
        <location evidence="1">Golgi apparatus membrane</location>
        <topology evidence="1">Peripheral membrane protein</topology>
        <orientation evidence="1">Cytoplasmic side</orientation>
    </subcellularLocation>
</comment>
<evidence type="ECO:0000256" key="1">
    <source>
        <dbReference type="ARBA" id="ARBA00004255"/>
    </source>
</evidence>
<evidence type="ECO:0000256" key="3">
    <source>
        <dbReference type="ARBA" id="ARBA00023121"/>
    </source>
</evidence>
<dbReference type="InterPro" id="IPR008628">
    <property type="entry name" value="GPP34-like"/>
</dbReference>
<dbReference type="Proteomes" id="UP001240150">
    <property type="component" value="Chromosome"/>
</dbReference>
<reference evidence="5 6" key="1">
    <citation type="submission" date="2023-06" db="EMBL/GenBank/DDBJ databases">
        <authorList>
            <person name="Yushchuk O."/>
            <person name="Binda E."/>
            <person name="Ruckert-Reed C."/>
            <person name="Fedorenko V."/>
            <person name="Kalinowski J."/>
            <person name="Marinelli F."/>
        </authorList>
    </citation>
    <scope>NUCLEOTIDE SEQUENCE [LARGE SCALE GENOMIC DNA]</scope>
    <source>
        <strain evidence="5 6">NRRL 3884</strain>
    </source>
</reference>
<evidence type="ECO:0000256" key="2">
    <source>
        <dbReference type="ARBA" id="ARBA00023034"/>
    </source>
</evidence>
<keyword evidence="2" id="KW-0333">Golgi apparatus</keyword>
<dbReference type="InterPro" id="IPR038261">
    <property type="entry name" value="GPP34-like_sf"/>
</dbReference>
<accession>A0ABY8WHA6</accession>
<evidence type="ECO:0000313" key="6">
    <source>
        <dbReference type="Proteomes" id="UP001240150"/>
    </source>
</evidence>
<organism evidence="5 6">
    <name type="scientific">Actinoplanes oblitus</name>
    <dbReference type="NCBI Taxonomy" id="3040509"/>
    <lineage>
        <taxon>Bacteria</taxon>
        <taxon>Bacillati</taxon>
        <taxon>Actinomycetota</taxon>
        <taxon>Actinomycetes</taxon>
        <taxon>Micromonosporales</taxon>
        <taxon>Micromonosporaceae</taxon>
        <taxon>Actinoplanes</taxon>
    </lineage>
</organism>
<dbReference type="RefSeq" id="WP_284917056.1">
    <property type="nucleotide sequence ID" value="NZ_CP126980.1"/>
</dbReference>
<name>A0ABY8WHA6_9ACTN</name>